<organism evidence="3 4">
    <name type="scientific">Mesorhizobium cantuariense</name>
    <dbReference type="NCBI Taxonomy" id="1300275"/>
    <lineage>
        <taxon>Bacteria</taxon>
        <taxon>Pseudomonadati</taxon>
        <taxon>Pseudomonadota</taxon>
        <taxon>Alphaproteobacteria</taxon>
        <taxon>Hyphomicrobiales</taxon>
        <taxon>Phyllobacteriaceae</taxon>
        <taxon>Mesorhizobium</taxon>
    </lineage>
</organism>
<reference evidence="4" key="1">
    <citation type="journal article" date="2019" name="Int. J. Syst. Evol. Microbiol.">
        <title>The Global Catalogue of Microorganisms (GCM) 10K type strain sequencing project: providing services to taxonomists for standard genome sequencing and annotation.</title>
        <authorList>
            <consortium name="The Broad Institute Genomics Platform"/>
            <consortium name="The Broad Institute Genome Sequencing Center for Infectious Disease"/>
            <person name="Wu L."/>
            <person name="Ma J."/>
        </authorList>
    </citation>
    <scope>NUCLEOTIDE SEQUENCE [LARGE SCALE GENOMIC DNA]</scope>
    <source>
        <strain evidence="4">ICMP 19515</strain>
    </source>
</reference>
<name>A0ABV7MYN8_9HYPH</name>
<dbReference type="EMBL" id="JBHRVD010000001">
    <property type="protein sequence ID" value="MFC3326204.1"/>
    <property type="molecule type" value="Genomic_DNA"/>
</dbReference>
<proteinExistence type="predicted"/>
<sequence>MASDDPRLVVNLEARINDFERQMAKANKIAARDMAAIEGRASQMTSRLNASFSGIGSNALTFFKGLGAGALAAMGPIALFQQALGAIDNASHLVDTADRIGLTTTALQELGFGFSQAGVEASEFESAMEKFSKNIGEAAVSGNYLGKILKANGIAVRDQNGHIKTSEQLLADYADLVKNATSEQEKMLLVTTAFGRGGADMLVGLNDGAQGILNMKKAAADAGGVIDEQLLRRAEDMGDRWDAAWRRFAVSSQSAILTVLEGMDALSAQLNKFLVQRQAVEMGDLAGSLVGKPGDVLTGPGKGGRNLDPIDARIAGAFGGQITKADDALVAQLKARYGEAAHKATVVPSSGSAPKSRGPRKTTDDRFAEDLQGIKDRTAALNEEFNSLGLTFEAQTKRKVSLDLEQEALKQVREEARKKGDQDWQNAQLSPAQVAAIDQVSDAYAKQADELRKAQDMQDLQRDVLKGVFDDLRSALDDGKLDWQDFGKIAEDVLDKIIDKIENDLVDSILQAGSAGGGGGGFLGSILGALTGGGGSDPGIISALGLRANGGPVTAGKPYIVGEKRPELFVPNSSGTIVPRVPSFDAGVGGGQTNVTFAPTINMPNAQQGAGEEVTKALKKFEKEFTPRVLKSLRDAKTTGMI</sequence>
<dbReference type="RefSeq" id="WP_378984866.1">
    <property type="nucleotide sequence ID" value="NZ_JBHRVD010000001.1"/>
</dbReference>
<feature type="region of interest" description="Disordered" evidence="2">
    <location>
        <begin position="345"/>
        <end position="366"/>
    </location>
</feature>
<evidence type="ECO:0000313" key="3">
    <source>
        <dbReference type="EMBL" id="MFC3326204.1"/>
    </source>
</evidence>
<evidence type="ECO:0000313" key="4">
    <source>
        <dbReference type="Proteomes" id="UP001595648"/>
    </source>
</evidence>
<accession>A0ABV7MYN8</accession>
<gene>
    <name evidence="3" type="ORF">ACFOJ9_31305</name>
</gene>
<feature type="coiled-coil region" evidence="1">
    <location>
        <begin position="402"/>
        <end position="457"/>
    </location>
</feature>
<dbReference type="Proteomes" id="UP001595648">
    <property type="component" value="Unassembled WGS sequence"/>
</dbReference>
<protein>
    <recommendedName>
        <fullName evidence="5">Bacteriophage tail tape measure N-terminal domain-containing protein</fullName>
    </recommendedName>
</protein>
<evidence type="ECO:0000256" key="1">
    <source>
        <dbReference type="SAM" id="Coils"/>
    </source>
</evidence>
<comment type="caution">
    <text evidence="3">The sequence shown here is derived from an EMBL/GenBank/DDBJ whole genome shotgun (WGS) entry which is preliminary data.</text>
</comment>
<keyword evidence="1" id="KW-0175">Coiled coil</keyword>
<evidence type="ECO:0000256" key="2">
    <source>
        <dbReference type="SAM" id="MobiDB-lite"/>
    </source>
</evidence>
<keyword evidence="4" id="KW-1185">Reference proteome</keyword>
<evidence type="ECO:0008006" key="5">
    <source>
        <dbReference type="Google" id="ProtNLM"/>
    </source>
</evidence>